<sequence>MPPAAAPAYRTDFDPQTGRPIVAGPGIVRVTAPNGGPFTFTGTNSFILGDETVAVLDPGPDDESHLKALLGAIGGRQVEAILLTHTHRDHCGLAAKLGRATGAPLWFSGPHRLSRPARPFEVNGTGKSSDFSLRPARMLADGEVFTAGGIALEAIATPGHCDNHFAFGLAGTRICLTGDHVMGWNSSLVSVPDGSMAAYLHSLEKLIGMPYGLYLPAHGGPIPDGPTYARALLAHRQARNEQIVEAVEAGAHTITKLLVAIYPRLTPQLIGAARMTIKAHVEYLAETGRIGMRRGLFGPRLFALRG</sequence>
<dbReference type="CDD" id="cd16278">
    <property type="entry name" value="metallo-hydrolase-like_MBL-fold"/>
    <property type="match status" value="1"/>
</dbReference>
<dbReference type="SUPFAM" id="SSF56281">
    <property type="entry name" value="Metallo-hydrolase/oxidoreductase"/>
    <property type="match status" value="1"/>
</dbReference>
<dbReference type="InterPro" id="IPR050662">
    <property type="entry name" value="Sec-metab_biosynth-thioest"/>
</dbReference>
<dbReference type="EMBL" id="RZNJ01000003">
    <property type="protein sequence ID" value="RUT31107.1"/>
    <property type="molecule type" value="Genomic_DNA"/>
</dbReference>
<protein>
    <submittedName>
        <fullName evidence="2">MBL fold metallo-hydrolase</fullName>
    </submittedName>
</protein>
<accession>A0A433XAI8</accession>
<dbReference type="Gene3D" id="1.10.10.10">
    <property type="entry name" value="Winged helix-like DNA-binding domain superfamily/Winged helix DNA-binding domain"/>
    <property type="match status" value="1"/>
</dbReference>
<comment type="caution">
    <text evidence="2">The sequence shown here is derived from an EMBL/GenBank/DDBJ whole genome shotgun (WGS) entry which is preliminary data.</text>
</comment>
<dbReference type="AlphaFoldDB" id="A0A433XAI8"/>
<evidence type="ECO:0000313" key="2">
    <source>
        <dbReference type="EMBL" id="RUT31107.1"/>
    </source>
</evidence>
<dbReference type="SMART" id="SM00849">
    <property type="entry name" value="Lactamase_B"/>
    <property type="match status" value="1"/>
</dbReference>
<dbReference type="RefSeq" id="WP_127188353.1">
    <property type="nucleotide sequence ID" value="NZ_RZNJ01000003.1"/>
</dbReference>
<dbReference type="InterPro" id="IPR036866">
    <property type="entry name" value="RibonucZ/Hydroxyglut_hydro"/>
</dbReference>
<proteinExistence type="predicted"/>
<dbReference type="GO" id="GO:0016787">
    <property type="term" value="F:hydrolase activity"/>
    <property type="evidence" value="ECO:0007669"/>
    <property type="project" value="UniProtKB-KW"/>
</dbReference>
<dbReference type="PANTHER" id="PTHR23131">
    <property type="entry name" value="ENDORIBONUCLEASE LACTB2"/>
    <property type="match status" value="1"/>
</dbReference>
<evidence type="ECO:0000259" key="1">
    <source>
        <dbReference type="SMART" id="SM00849"/>
    </source>
</evidence>
<dbReference type="Gene3D" id="3.60.15.10">
    <property type="entry name" value="Ribonuclease Z/Hydroxyacylglutathione hydrolase-like"/>
    <property type="match status" value="1"/>
</dbReference>
<reference evidence="2 3" key="1">
    <citation type="journal article" date="2016" name="Int. J. Syst. Evol. Microbiol.">
        <title>Arsenicitalea aurantiaca gen. nov., sp. nov., a new member of the family Hyphomicrobiaceae, isolated from high-arsenic sediment.</title>
        <authorList>
            <person name="Mu Y."/>
            <person name="Zhou L."/>
            <person name="Zeng X.C."/>
            <person name="Liu L."/>
            <person name="Pan Y."/>
            <person name="Chen X."/>
            <person name="Wang J."/>
            <person name="Li S."/>
            <person name="Li W.J."/>
            <person name="Wang Y."/>
        </authorList>
    </citation>
    <scope>NUCLEOTIDE SEQUENCE [LARGE SCALE GENOMIC DNA]</scope>
    <source>
        <strain evidence="2 3">42-50</strain>
    </source>
</reference>
<keyword evidence="3" id="KW-1185">Reference proteome</keyword>
<dbReference type="InterPro" id="IPR036388">
    <property type="entry name" value="WH-like_DNA-bd_sf"/>
</dbReference>
<dbReference type="InterPro" id="IPR001279">
    <property type="entry name" value="Metallo-B-lactamas"/>
</dbReference>
<keyword evidence="2" id="KW-0378">Hydrolase</keyword>
<organism evidence="2 3">
    <name type="scientific">Arsenicitalea aurantiaca</name>
    <dbReference type="NCBI Taxonomy" id="1783274"/>
    <lineage>
        <taxon>Bacteria</taxon>
        <taxon>Pseudomonadati</taxon>
        <taxon>Pseudomonadota</taxon>
        <taxon>Alphaproteobacteria</taxon>
        <taxon>Hyphomicrobiales</taxon>
        <taxon>Devosiaceae</taxon>
        <taxon>Arsenicitalea</taxon>
    </lineage>
</organism>
<name>A0A433XAI8_9HYPH</name>
<dbReference type="OrthoDB" id="9788263at2"/>
<dbReference type="PANTHER" id="PTHR23131:SF0">
    <property type="entry name" value="ENDORIBONUCLEASE LACTB2"/>
    <property type="match status" value="1"/>
</dbReference>
<feature type="domain" description="Metallo-beta-lactamase" evidence="1">
    <location>
        <begin position="42"/>
        <end position="218"/>
    </location>
</feature>
<gene>
    <name evidence="2" type="ORF">EMQ25_09550</name>
</gene>
<evidence type="ECO:0000313" key="3">
    <source>
        <dbReference type="Proteomes" id="UP000281547"/>
    </source>
</evidence>
<dbReference type="Proteomes" id="UP000281547">
    <property type="component" value="Unassembled WGS sequence"/>
</dbReference>
<dbReference type="Pfam" id="PF00753">
    <property type="entry name" value="Lactamase_B"/>
    <property type="match status" value="1"/>
</dbReference>